<dbReference type="AlphaFoldDB" id="F4XU91"/>
<protein>
    <submittedName>
        <fullName evidence="1">Uncharacterized protein</fullName>
    </submittedName>
</protein>
<accession>F4XU91</accession>
<gene>
    <name evidence="1" type="ORF">LYNGBM3L_32110</name>
</gene>
<dbReference type="EMBL" id="GL890930">
    <property type="protein sequence ID" value="EGJ32067.1"/>
    <property type="molecule type" value="Genomic_DNA"/>
</dbReference>
<name>F4XU91_9CYAN</name>
<proteinExistence type="predicted"/>
<organism evidence="1 2">
    <name type="scientific">Moorena producens 3L</name>
    <dbReference type="NCBI Taxonomy" id="489825"/>
    <lineage>
        <taxon>Bacteria</taxon>
        <taxon>Bacillati</taxon>
        <taxon>Cyanobacteriota</taxon>
        <taxon>Cyanophyceae</taxon>
        <taxon>Coleofasciculales</taxon>
        <taxon>Coleofasciculaceae</taxon>
        <taxon>Moorena</taxon>
    </lineage>
</organism>
<dbReference type="Proteomes" id="UP000003959">
    <property type="component" value="Unassembled WGS sequence"/>
</dbReference>
<sequence>MLYSSCQFGEYKVIGFREQRIWEQRIWEQKHFLTFTSTAIIIKFNG</sequence>
<keyword evidence="2" id="KW-1185">Reference proteome</keyword>
<reference evidence="2" key="1">
    <citation type="journal article" date="2011" name="Proc. Natl. Acad. Sci. U.S.A.">
        <title>Genomic insights into the physiology and ecology of the marine filamentous cyanobacterium Lyngbya majuscula.</title>
        <authorList>
            <person name="Jones A.C."/>
            <person name="Monroe E.A."/>
            <person name="Podell S."/>
            <person name="Hess W.R."/>
            <person name="Klages S."/>
            <person name="Esquenazi E."/>
            <person name="Niessen S."/>
            <person name="Hoover H."/>
            <person name="Rothmann M."/>
            <person name="Lasken R.S."/>
            <person name="Yates J.R.III."/>
            <person name="Reinhardt R."/>
            <person name="Kube M."/>
            <person name="Burkart M.D."/>
            <person name="Allen E.E."/>
            <person name="Dorrestein P.C."/>
            <person name="Gerwick W.H."/>
            <person name="Gerwick L."/>
        </authorList>
    </citation>
    <scope>NUCLEOTIDE SEQUENCE [LARGE SCALE GENOMIC DNA]</scope>
    <source>
        <strain evidence="2">3L</strain>
    </source>
</reference>
<evidence type="ECO:0000313" key="2">
    <source>
        <dbReference type="Proteomes" id="UP000003959"/>
    </source>
</evidence>
<evidence type="ECO:0000313" key="1">
    <source>
        <dbReference type="EMBL" id="EGJ32067.1"/>
    </source>
</evidence>
<dbReference type="HOGENOM" id="CLU_3185928_0_0_3"/>